<dbReference type="InterPro" id="IPR009218">
    <property type="entry name" value="HD_phosphohydro"/>
</dbReference>
<dbReference type="PIRSF" id="PIRSF035170">
    <property type="entry name" value="HD_phosphohydro"/>
    <property type="match status" value="1"/>
</dbReference>
<proteinExistence type="predicted"/>
<organism evidence="1 2">
    <name type="scientific">Luedemannella helvata</name>
    <dbReference type="NCBI Taxonomy" id="349315"/>
    <lineage>
        <taxon>Bacteria</taxon>
        <taxon>Bacillati</taxon>
        <taxon>Actinomycetota</taxon>
        <taxon>Actinomycetes</taxon>
        <taxon>Micromonosporales</taxon>
        <taxon>Micromonosporaceae</taxon>
        <taxon>Luedemannella</taxon>
    </lineage>
</organism>
<name>A0ABN2KFH0_9ACTN</name>
<dbReference type="EMBL" id="BAAALS010000011">
    <property type="protein sequence ID" value="GAA1754784.1"/>
    <property type="molecule type" value="Genomic_DNA"/>
</dbReference>
<reference evidence="1 2" key="1">
    <citation type="journal article" date="2019" name="Int. J. Syst. Evol. Microbiol.">
        <title>The Global Catalogue of Microorganisms (GCM) 10K type strain sequencing project: providing services to taxonomists for standard genome sequencing and annotation.</title>
        <authorList>
            <consortium name="The Broad Institute Genomics Platform"/>
            <consortium name="The Broad Institute Genome Sequencing Center for Infectious Disease"/>
            <person name="Wu L."/>
            <person name="Ma J."/>
        </authorList>
    </citation>
    <scope>NUCLEOTIDE SEQUENCE [LARGE SCALE GENOMIC DNA]</scope>
    <source>
        <strain evidence="1 2">JCM 13249</strain>
    </source>
</reference>
<dbReference type="RefSeq" id="WP_344081142.1">
    <property type="nucleotide sequence ID" value="NZ_BAAALS010000011.1"/>
</dbReference>
<accession>A0ABN2KFH0</accession>
<dbReference type="PANTHER" id="PTHR21174">
    <property type="match status" value="1"/>
</dbReference>
<keyword evidence="2" id="KW-1185">Reference proteome</keyword>
<evidence type="ECO:0000313" key="1">
    <source>
        <dbReference type="EMBL" id="GAA1754784.1"/>
    </source>
</evidence>
<protein>
    <recommendedName>
        <fullName evidence="3">Metal-dependent phosphohydrolase</fullName>
    </recommendedName>
</protein>
<dbReference type="PANTHER" id="PTHR21174:SF0">
    <property type="entry name" value="HD PHOSPHOHYDROLASE FAMILY PROTEIN-RELATED"/>
    <property type="match status" value="1"/>
</dbReference>
<comment type="caution">
    <text evidence="1">The sequence shown here is derived from an EMBL/GenBank/DDBJ whole genome shotgun (WGS) entry which is preliminary data.</text>
</comment>
<evidence type="ECO:0008006" key="3">
    <source>
        <dbReference type="Google" id="ProtNLM"/>
    </source>
</evidence>
<gene>
    <name evidence="1" type="ORF">GCM10009681_27480</name>
</gene>
<sequence length="218" mass="23504">MGEIEEVAGAWQVMMSRVAPDASAADVGALGARLLGRWGEEHRHYHDTAHLVAVLKTIDEYADAAEDADAVRLAAWYHDAVYDPRADDNEAASAALARTELTGLGVPAATVAEVVRLVELTTGHAVEPGDRNGALLADADLAILASPPTAYEAYAAAVRREYAHVPDDAFRAGRAAVLRRLLRLPRLFHTPELAARAEAAARANLEEELIWLNRNVMN</sequence>
<evidence type="ECO:0000313" key="2">
    <source>
        <dbReference type="Proteomes" id="UP001500655"/>
    </source>
</evidence>
<dbReference type="Proteomes" id="UP001500655">
    <property type="component" value="Unassembled WGS sequence"/>
</dbReference>
<dbReference type="Gene3D" id="1.10.3210.10">
    <property type="entry name" value="Hypothetical protein af1432"/>
    <property type="match status" value="1"/>
</dbReference>
<dbReference type="SUPFAM" id="SSF109604">
    <property type="entry name" value="HD-domain/PDEase-like"/>
    <property type="match status" value="1"/>
</dbReference>